<feature type="transmembrane region" description="Helical" evidence="2">
    <location>
        <begin position="188"/>
        <end position="213"/>
    </location>
</feature>
<evidence type="ECO:0000256" key="1">
    <source>
        <dbReference type="ARBA" id="ARBA00022448"/>
    </source>
</evidence>
<evidence type="ECO:0000313" key="3">
    <source>
        <dbReference type="EMBL" id="MFC6592825.1"/>
    </source>
</evidence>
<dbReference type="Proteomes" id="UP001596297">
    <property type="component" value="Unassembled WGS sequence"/>
</dbReference>
<comment type="caution">
    <text evidence="3">The sequence shown here is derived from an EMBL/GenBank/DDBJ whole genome shotgun (WGS) entry which is preliminary data.</text>
</comment>
<dbReference type="RefSeq" id="WP_380083948.1">
    <property type="nucleotide sequence ID" value="NZ_JBHSWD010000002.1"/>
</dbReference>
<dbReference type="InterPro" id="IPR050222">
    <property type="entry name" value="MATE_MdtK"/>
</dbReference>
<keyword evidence="2" id="KW-0812">Transmembrane</keyword>
<feature type="transmembrane region" description="Helical" evidence="2">
    <location>
        <begin position="131"/>
        <end position="151"/>
    </location>
</feature>
<feature type="transmembrane region" description="Helical" evidence="2">
    <location>
        <begin position="271"/>
        <end position="289"/>
    </location>
</feature>
<sequence>MKSSAAQEILSVVRLAAPVIVSQFAANAIGLVSTAVIGRLGSAELAAAAYGNAIYYLFFVMLQGVMLSVSPRVAQAHGAGDGAAVRRVLWGGLWLAVLLALAAFPVMQALAAALPHVAPPDLDRAAAAQYVQLYALGMLPVLLFTAMRGALEGTGQPGVVTRTAVTGVVLVAVLSPALAFGWGPLPRLGLPGAALSSACAQWAMFAALLVQVLRRWPDPAGQAKPDWAEVKANFRLGWPIGLTLGAEAGMFSLTSLQMARFGPDALAAHNVAFQIITALFMVPLGLATATSIRVAQAAGASSSRAGARRAGLLGIGLGALVMLLFAAVEWLAPQVPVGVFVNLADPRSALCCPALLGCWRLQRYFRYSTAFRSQPAVVCAASRTPAPHC</sequence>
<feature type="transmembrane region" description="Helical" evidence="2">
    <location>
        <begin position="163"/>
        <end position="182"/>
    </location>
</feature>
<name>A0ABW1YGZ4_9DEIO</name>
<feature type="transmembrane region" description="Helical" evidence="2">
    <location>
        <begin position="310"/>
        <end position="332"/>
    </location>
</feature>
<keyword evidence="4" id="KW-1185">Reference proteome</keyword>
<dbReference type="PANTHER" id="PTHR43298">
    <property type="entry name" value="MULTIDRUG RESISTANCE PROTEIN NORM-RELATED"/>
    <property type="match status" value="1"/>
</dbReference>
<dbReference type="NCBIfam" id="TIGR00797">
    <property type="entry name" value="matE"/>
    <property type="match status" value="1"/>
</dbReference>
<accession>A0ABW1YGZ4</accession>
<gene>
    <name evidence="3" type="ORF">ACFP81_13020</name>
</gene>
<protein>
    <submittedName>
        <fullName evidence="3">MATE family efflux transporter</fullName>
    </submittedName>
</protein>
<organism evidence="3 4">
    <name type="scientific">Deinococcus lacus</name>
    <dbReference type="NCBI Taxonomy" id="392561"/>
    <lineage>
        <taxon>Bacteria</taxon>
        <taxon>Thermotogati</taxon>
        <taxon>Deinococcota</taxon>
        <taxon>Deinococci</taxon>
        <taxon>Deinococcales</taxon>
        <taxon>Deinococcaceae</taxon>
        <taxon>Deinococcus</taxon>
    </lineage>
</organism>
<evidence type="ECO:0000313" key="4">
    <source>
        <dbReference type="Proteomes" id="UP001596297"/>
    </source>
</evidence>
<dbReference type="InterPro" id="IPR002528">
    <property type="entry name" value="MATE_fam"/>
</dbReference>
<keyword evidence="2" id="KW-0472">Membrane</keyword>
<proteinExistence type="predicted"/>
<dbReference type="Pfam" id="PF01554">
    <property type="entry name" value="MatE"/>
    <property type="match status" value="2"/>
</dbReference>
<feature type="transmembrane region" description="Helical" evidence="2">
    <location>
        <begin position="88"/>
        <end position="111"/>
    </location>
</feature>
<reference evidence="4" key="1">
    <citation type="journal article" date="2019" name="Int. J. Syst. Evol. Microbiol.">
        <title>The Global Catalogue of Microorganisms (GCM) 10K type strain sequencing project: providing services to taxonomists for standard genome sequencing and annotation.</title>
        <authorList>
            <consortium name="The Broad Institute Genomics Platform"/>
            <consortium name="The Broad Institute Genome Sequencing Center for Infectious Disease"/>
            <person name="Wu L."/>
            <person name="Ma J."/>
        </authorList>
    </citation>
    <scope>NUCLEOTIDE SEQUENCE [LARGE SCALE GENOMIC DNA]</scope>
    <source>
        <strain evidence="4">CGMCC 1.15772</strain>
    </source>
</reference>
<keyword evidence="1" id="KW-0813">Transport</keyword>
<feature type="transmembrane region" description="Helical" evidence="2">
    <location>
        <begin position="234"/>
        <end position="259"/>
    </location>
</feature>
<feature type="transmembrane region" description="Helical" evidence="2">
    <location>
        <begin position="49"/>
        <end position="67"/>
    </location>
</feature>
<keyword evidence="2" id="KW-1133">Transmembrane helix</keyword>
<evidence type="ECO:0000256" key="2">
    <source>
        <dbReference type="SAM" id="Phobius"/>
    </source>
</evidence>
<dbReference type="PANTHER" id="PTHR43298:SF2">
    <property type="entry name" value="FMN_FAD EXPORTER YEEO-RELATED"/>
    <property type="match status" value="1"/>
</dbReference>
<dbReference type="EMBL" id="JBHSWD010000002">
    <property type="protein sequence ID" value="MFC6592825.1"/>
    <property type="molecule type" value="Genomic_DNA"/>
</dbReference>
<feature type="transmembrane region" description="Helical" evidence="2">
    <location>
        <begin position="12"/>
        <end position="37"/>
    </location>
</feature>